<accession>A0A4V5PN63</accession>
<feature type="signal peptide" evidence="1">
    <location>
        <begin position="1"/>
        <end position="25"/>
    </location>
</feature>
<name>A0A4V5PN63_9BACT</name>
<dbReference type="EMBL" id="SSMQ01000009">
    <property type="protein sequence ID" value="TKD09741.1"/>
    <property type="molecule type" value="Genomic_DNA"/>
</dbReference>
<dbReference type="OrthoDB" id="5394858at2"/>
<proteinExistence type="predicted"/>
<organism evidence="2 3">
    <name type="scientific">Polyangium fumosum</name>
    <dbReference type="NCBI Taxonomy" id="889272"/>
    <lineage>
        <taxon>Bacteria</taxon>
        <taxon>Pseudomonadati</taxon>
        <taxon>Myxococcota</taxon>
        <taxon>Polyangia</taxon>
        <taxon>Polyangiales</taxon>
        <taxon>Polyangiaceae</taxon>
        <taxon>Polyangium</taxon>
    </lineage>
</organism>
<evidence type="ECO:0000256" key="1">
    <source>
        <dbReference type="SAM" id="SignalP"/>
    </source>
</evidence>
<evidence type="ECO:0000313" key="2">
    <source>
        <dbReference type="EMBL" id="TKD09741.1"/>
    </source>
</evidence>
<sequence>MRRFGWIAAAAALVAAVAVPRQAQADTMDPALARLVTDESCRAPGGNGGLYYNPHSGYSRCGTDDLAFAKLIGEWGFALAPTAMHPARTTGYGGFDLAFEGAFTNISSDSQYWALGTQGKQDPNNKLFSTRNTGPDDFLQVFSMKTRYGFAPLSLPLGILGMELGTKIGFMANSNIGILGADVRIALLEGFRTGIPAIFPDIAVGGSVTTLTGNPEFQLTVAAADAQLSKPIPIAGSVVLTPYVGYSFLRIFGDSGLIDLTPNTDALNYCGYQGGNTPATPDPSKPYRDGQPVCGAGTSADFNNTAVFDSVRMTRHRIDAGLQLRFQMIRIGAHFVTDVIDPQEANQDEDSQVFTPDPNDAADTKVNKFDGMPRQYTLAFDIGLVL</sequence>
<comment type="caution">
    <text evidence="2">The sequence shown here is derived from an EMBL/GenBank/DDBJ whole genome shotgun (WGS) entry which is preliminary data.</text>
</comment>
<keyword evidence="1" id="KW-0732">Signal</keyword>
<evidence type="ECO:0008006" key="4">
    <source>
        <dbReference type="Google" id="ProtNLM"/>
    </source>
</evidence>
<reference evidence="2 3" key="1">
    <citation type="submission" date="2019-04" db="EMBL/GenBank/DDBJ databases">
        <authorList>
            <person name="Li Y."/>
            <person name="Wang J."/>
        </authorList>
    </citation>
    <scope>NUCLEOTIDE SEQUENCE [LARGE SCALE GENOMIC DNA]</scope>
    <source>
        <strain evidence="2 3">DSM 14668</strain>
    </source>
</reference>
<feature type="chain" id="PRO_5020412703" description="Outer membrane protein beta-barrel domain-containing protein" evidence="1">
    <location>
        <begin position="26"/>
        <end position="386"/>
    </location>
</feature>
<evidence type="ECO:0000313" key="3">
    <source>
        <dbReference type="Proteomes" id="UP000309215"/>
    </source>
</evidence>
<keyword evidence="3" id="KW-1185">Reference proteome</keyword>
<dbReference type="AlphaFoldDB" id="A0A4V5PN63"/>
<dbReference type="Proteomes" id="UP000309215">
    <property type="component" value="Unassembled WGS sequence"/>
</dbReference>
<dbReference type="RefSeq" id="WP_136928965.1">
    <property type="nucleotide sequence ID" value="NZ_SSMQ01000009.1"/>
</dbReference>
<gene>
    <name evidence="2" type="ORF">E8A74_11280</name>
</gene>
<protein>
    <recommendedName>
        <fullName evidence="4">Outer membrane protein beta-barrel domain-containing protein</fullName>
    </recommendedName>
</protein>